<protein>
    <recommendedName>
        <fullName evidence="8 10">Aminodeoxychorismate lyase</fullName>
        <ecNumber evidence="8 10">4.1.3.38</ecNumber>
    </recommendedName>
</protein>
<dbReference type="EC" id="4.1.3.38" evidence="8 10"/>
<dbReference type="GO" id="GO:0005829">
    <property type="term" value="C:cytosol"/>
    <property type="evidence" value="ECO:0007669"/>
    <property type="project" value="TreeGrafter"/>
</dbReference>
<dbReference type="STRING" id="62101.AB835_00160"/>
<evidence type="ECO:0000256" key="8">
    <source>
        <dbReference type="ARBA" id="ARBA00035676"/>
    </source>
</evidence>
<dbReference type="GO" id="GO:0008153">
    <property type="term" value="P:4-aminobenzoate biosynthetic process"/>
    <property type="evidence" value="ECO:0007669"/>
    <property type="project" value="UniProtKB-UniRule"/>
</dbReference>
<reference evidence="11 12" key="1">
    <citation type="journal article" date="2016" name="Appl. Environ. Microbiol.">
        <title>Lack of Overt Genome Reduction in the Bryostatin-Producing Bryozoan Symbiont "Candidatus Endobugula sertula".</title>
        <authorList>
            <person name="Miller I.J."/>
            <person name="Vanee N."/>
            <person name="Fong S.S."/>
            <person name="Lim-Fong G.E."/>
            <person name="Kwan J.C."/>
        </authorList>
    </citation>
    <scope>NUCLEOTIDE SEQUENCE [LARGE SCALE GENOMIC DNA]</scope>
    <source>
        <strain evidence="11">AB1-4</strain>
    </source>
</reference>
<dbReference type="Gene3D" id="3.20.10.10">
    <property type="entry name" value="D-amino Acid Aminotransferase, subunit A, domain 2"/>
    <property type="match status" value="1"/>
</dbReference>
<gene>
    <name evidence="11" type="ORF">AB835_00160</name>
</gene>
<organism evidence="11 12">
    <name type="scientific">Candidatus Endobugula sertula</name>
    <name type="common">Bugula neritina bacterial symbiont</name>
    <dbReference type="NCBI Taxonomy" id="62101"/>
    <lineage>
        <taxon>Bacteria</taxon>
        <taxon>Pseudomonadati</taxon>
        <taxon>Pseudomonadota</taxon>
        <taxon>Gammaproteobacteria</taxon>
        <taxon>Cellvibrionales</taxon>
        <taxon>Cellvibrionaceae</taxon>
        <taxon>Candidatus Endobugula</taxon>
    </lineage>
</organism>
<evidence type="ECO:0000256" key="7">
    <source>
        <dbReference type="ARBA" id="ARBA00035633"/>
    </source>
</evidence>
<dbReference type="InterPro" id="IPR043131">
    <property type="entry name" value="BCAT-like_N"/>
</dbReference>
<dbReference type="GO" id="GO:0030170">
    <property type="term" value="F:pyridoxal phosphate binding"/>
    <property type="evidence" value="ECO:0007669"/>
    <property type="project" value="InterPro"/>
</dbReference>
<dbReference type="NCBIfam" id="TIGR03461">
    <property type="entry name" value="pabC_Proteo"/>
    <property type="match status" value="1"/>
</dbReference>
<dbReference type="Gene3D" id="3.30.470.10">
    <property type="match status" value="1"/>
</dbReference>
<evidence type="ECO:0000313" key="11">
    <source>
        <dbReference type="EMBL" id="ODS25140.1"/>
    </source>
</evidence>
<evidence type="ECO:0000256" key="2">
    <source>
        <dbReference type="ARBA" id="ARBA00009320"/>
    </source>
</evidence>
<keyword evidence="4" id="KW-0663">Pyridoxal phosphate</keyword>
<dbReference type="AlphaFoldDB" id="A0A1D2QUA3"/>
<evidence type="ECO:0000313" key="12">
    <source>
        <dbReference type="Proteomes" id="UP000242502"/>
    </source>
</evidence>
<keyword evidence="5" id="KW-0289">Folate biosynthesis</keyword>
<sequence length="289" mass="32108">MIIINGKPNDSISALDRGLAYGDGVFETMLVDNERIALWQYHCDRLVSGLSRLGMDVDILRLENNLRIALQRSNSKGSDRGKGVLKLMVTRGSGGHGYSPLIKPKPNIITIYYPSIFQKEKDEMKSSQGISVHCCQQTLPVSLSTAGLKLLNQLHYVLACQERLDSNVDEGLLFTDAGYLIEATARNIFIIKDGELLTPLLNQCGVAGVMQRLLVEVVAPEAALVVRQLLLTKEDLFNAEEVFLSNSVTGIWPVISCGNKQWAVGSVTQKLQYGVYEFLKQNTHFQYPY</sequence>
<dbReference type="EMBL" id="MDLC01000001">
    <property type="protein sequence ID" value="ODS25140.1"/>
    <property type="molecule type" value="Genomic_DNA"/>
</dbReference>
<evidence type="ECO:0000256" key="1">
    <source>
        <dbReference type="ARBA" id="ARBA00001933"/>
    </source>
</evidence>
<proteinExistence type="inferred from homology"/>
<dbReference type="InterPro" id="IPR043132">
    <property type="entry name" value="BCAT-like_C"/>
</dbReference>
<evidence type="ECO:0000256" key="4">
    <source>
        <dbReference type="ARBA" id="ARBA00022898"/>
    </source>
</evidence>
<accession>A0A1D2QUA3</accession>
<evidence type="ECO:0000256" key="10">
    <source>
        <dbReference type="NCBIfam" id="TIGR03461"/>
    </source>
</evidence>
<dbReference type="InterPro" id="IPR001544">
    <property type="entry name" value="Aminotrans_IV"/>
</dbReference>
<comment type="subunit">
    <text evidence="3">Homodimer.</text>
</comment>
<name>A0A1D2QUA3_9GAMM</name>
<dbReference type="InterPro" id="IPR036038">
    <property type="entry name" value="Aminotransferase-like"/>
</dbReference>
<dbReference type="GO" id="GO:0008696">
    <property type="term" value="F:4-amino-4-deoxychorismate lyase activity"/>
    <property type="evidence" value="ECO:0007669"/>
    <property type="project" value="UniProtKB-UniRule"/>
</dbReference>
<evidence type="ECO:0000256" key="5">
    <source>
        <dbReference type="ARBA" id="ARBA00022909"/>
    </source>
</evidence>
<comment type="catalytic activity">
    <reaction evidence="9">
        <text>4-amino-4-deoxychorismate = 4-aminobenzoate + pyruvate + H(+)</text>
        <dbReference type="Rhea" id="RHEA:16201"/>
        <dbReference type="ChEBI" id="CHEBI:15361"/>
        <dbReference type="ChEBI" id="CHEBI:15378"/>
        <dbReference type="ChEBI" id="CHEBI:17836"/>
        <dbReference type="ChEBI" id="CHEBI:58406"/>
        <dbReference type="EC" id="4.1.3.38"/>
    </reaction>
</comment>
<evidence type="ECO:0000256" key="6">
    <source>
        <dbReference type="ARBA" id="ARBA00023239"/>
    </source>
</evidence>
<evidence type="ECO:0000256" key="9">
    <source>
        <dbReference type="ARBA" id="ARBA00049529"/>
    </source>
</evidence>
<dbReference type="InterPro" id="IPR050571">
    <property type="entry name" value="Class-IV_PLP-Dep_Aminotrnsfr"/>
</dbReference>
<comment type="similarity">
    <text evidence="2">Belongs to the class-IV pyridoxal-phosphate-dependent aminotransferase family.</text>
</comment>
<comment type="pathway">
    <text evidence="7">Cofactor biosynthesis; tetrahydrofolate biosynthesis; 4-aminobenzoate from chorismate: step 2/2.</text>
</comment>
<dbReference type="SUPFAM" id="SSF56752">
    <property type="entry name" value="D-aminoacid aminotransferase-like PLP-dependent enzymes"/>
    <property type="match status" value="1"/>
</dbReference>
<dbReference type="PANTHER" id="PTHR42743:SF2">
    <property type="entry name" value="AMINODEOXYCHORISMATE LYASE"/>
    <property type="match status" value="1"/>
</dbReference>
<comment type="caution">
    <text evidence="11">The sequence shown here is derived from an EMBL/GenBank/DDBJ whole genome shotgun (WGS) entry which is preliminary data.</text>
</comment>
<dbReference type="GO" id="GO:0046656">
    <property type="term" value="P:folic acid biosynthetic process"/>
    <property type="evidence" value="ECO:0007669"/>
    <property type="project" value="UniProtKB-KW"/>
</dbReference>
<dbReference type="Pfam" id="PF01063">
    <property type="entry name" value="Aminotran_4"/>
    <property type="match status" value="1"/>
</dbReference>
<dbReference type="InterPro" id="IPR017824">
    <property type="entry name" value="Aminodeoxychorismate_lyase_IV"/>
</dbReference>
<evidence type="ECO:0000256" key="3">
    <source>
        <dbReference type="ARBA" id="ARBA00011738"/>
    </source>
</evidence>
<dbReference type="Proteomes" id="UP000242502">
    <property type="component" value="Unassembled WGS sequence"/>
</dbReference>
<dbReference type="PANTHER" id="PTHR42743">
    <property type="entry name" value="AMINO-ACID AMINOTRANSFERASE"/>
    <property type="match status" value="1"/>
</dbReference>
<comment type="cofactor">
    <cofactor evidence="1">
        <name>pyridoxal 5'-phosphate</name>
        <dbReference type="ChEBI" id="CHEBI:597326"/>
    </cofactor>
</comment>
<keyword evidence="6 11" id="KW-0456">Lyase</keyword>